<evidence type="ECO:0000259" key="6">
    <source>
        <dbReference type="PROSITE" id="PS50110"/>
    </source>
</evidence>
<reference evidence="8 9" key="1">
    <citation type="submission" date="2016-01" db="EMBL/GenBank/DDBJ databases">
        <authorList>
            <person name="Oliw E.H."/>
        </authorList>
    </citation>
    <scope>NUCLEOTIDE SEQUENCE [LARGE SCALE GENOMIC DNA]</scope>
    <source>
        <strain evidence="8 9">DY10</strain>
    </source>
</reference>
<dbReference type="GO" id="GO:0000156">
    <property type="term" value="F:phosphorelay response regulator activity"/>
    <property type="evidence" value="ECO:0007669"/>
    <property type="project" value="TreeGrafter"/>
</dbReference>
<organism evidence="8 9">
    <name type="scientific">Spirosoma montaniterrae</name>
    <dbReference type="NCBI Taxonomy" id="1178516"/>
    <lineage>
        <taxon>Bacteria</taxon>
        <taxon>Pseudomonadati</taxon>
        <taxon>Bacteroidota</taxon>
        <taxon>Cytophagia</taxon>
        <taxon>Cytophagales</taxon>
        <taxon>Cytophagaceae</taxon>
        <taxon>Spirosoma</taxon>
    </lineage>
</organism>
<sequence length="225" mass="25886">MARILFVEDDVNLGFVVRDTLSTVPFSVTHCTNGADAWVAFQREPFDLCLLDVMLPQTDGFELARQIRSVNLHIPILFLSALADKDSRLNGLRLGADDYLAKPFSIEELILKINVFLRRTQPAQLPENQSDSFRLDRTNLVLYVNAEPQTLTHREADVLAYLLDRPNTLVRRDELLRAIWGNDDYFMGRSLDVFISRLRKRLSDYPALRIENVHGVGFVLRQENR</sequence>
<dbReference type="CDD" id="cd17574">
    <property type="entry name" value="REC_OmpR"/>
    <property type="match status" value="1"/>
</dbReference>
<keyword evidence="1 4" id="KW-0597">Phosphoprotein</keyword>
<evidence type="ECO:0000256" key="4">
    <source>
        <dbReference type="PROSITE-ProRule" id="PRU00169"/>
    </source>
</evidence>
<dbReference type="SMART" id="SM00448">
    <property type="entry name" value="REC"/>
    <property type="match status" value="1"/>
</dbReference>
<gene>
    <name evidence="8" type="ORF">AWR27_04625</name>
</gene>
<dbReference type="KEGG" id="smon:AWR27_04625"/>
<evidence type="ECO:0000256" key="3">
    <source>
        <dbReference type="ARBA" id="ARBA00023125"/>
    </source>
</evidence>
<dbReference type="SMART" id="SM00862">
    <property type="entry name" value="Trans_reg_C"/>
    <property type="match status" value="1"/>
</dbReference>
<feature type="modified residue" description="4-aspartylphosphate" evidence="4">
    <location>
        <position position="52"/>
    </location>
</feature>
<dbReference type="AlphaFoldDB" id="A0A1P9WTG7"/>
<dbReference type="Pfam" id="PF00486">
    <property type="entry name" value="Trans_reg_C"/>
    <property type="match status" value="1"/>
</dbReference>
<keyword evidence="3 5" id="KW-0238">DNA-binding</keyword>
<proteinExistence type="predicted"/>
<feature type="DNA-binding region" description="OmpR/PhoB-type" evidence="5">
    <location>
        <begin position="125"/>
        <end position="222"/>
    </location>
</feature>
<dbReference type="Gene3D" id="3.40.50.2300">
    <property type="match status" value="1"/>
</dbReference>
<dbReference type="GO" id="GO:0032993">
    <property type="term" value="C:protein-DNA complex"/>
    <property type="evidence" value="ECO:0007669"/>
    <property type="project" value="TreeGrafter"/>
</dbReference>
<evidence type="ECO:0000256" key="2">
    <source>
        <dbReference type="ARBA" id="ARBA00023012"/>
    </source>
</evidence>
<dbReference type="SUPFAM" id="SSF52172">
    <property type="entry name" value="CheY-like"/>
    <property type="match status" value="1"/>
</dbReference>
<evidence type="ECO:0000313" key="9">
    <source>
        <dbReference type="Proteomes" id="UP000187941"/>
    </source>
</evidence>
<dbReference type="EMBL" id="CP014263">
    <property type="protein sequence ID" value="AQG78681.1"/>
    <property type="molecule type" value="Genomic_DNA"/>
</dbReference>
<dbReference type="InterPro" id="IPR001867">
    <property type="entry name" value="OmpR/PhoB-type_DNA-bd"/>
</dbReference>
<dbReference type="Pfam" id="PF00072">
    <property type="entry name" value="Response_reg"/>
    <property type="match status" value="1"/>
</dbReference>
<name>A0A1P9WTG7_9BACT</name>
<feature type="domain" description="OmpR/PhoB-type" evidence="7">
    <location>
        <begin position="125"/>
        <end position="222"/>
    </location>
</feature>
<evidence type="ECO:0000256" key="5">
    <source>
        <dbReference type="PROSITE-ProRule" id="PRU01091"/>
    </source>
</evidence>
<dbReference type="OrthoDB" id="5343479at2"/>
<dbReference type="Proteomes" id="UP000187941">
    <property type="component" value="Chromosome"/>
</dbReference>
<dbReference type="InterPro" id="IPR039420">
    <property type="entry name" value="WalR-like"/>
</dbReference>
<dbReference type="InterPro" id="IPR001789">
    <property type="entry name" value="Sig_transdc_resp-reg_receiver"/>
</dbReference>
<evidence type="ECO:0000259" key="7">
    <source>
        <dbReference type="PROSITE" id="PS51755"/>
    </source>
</evidence>
<keyword evidence="9" id="KW-1185">Reference proteome</keyword>
<dbReference type="STRING" id="1178516.AWR27_04625"/>
<dbReference type="PROSITE" id="PS50110">
    <property type="entry name" value="RESPONSE_REGULATORY"/>
    <property type="match status" value="1"/>
</dbReference>
<protein>
    <submittedName>
        <fullName evidence="8">Two-component system response regulator</fullName>
    </submittedName>
</protein>
<dbReference type="CDD" id="cd00383">
    <property type="entry name" value="trans_reg_C"/>
    <property type="match status" value="1"/>
</dbReference>
<dbReference type="GO" id="GO:0005829">
    <property type="term" value="C:cytosol"/>
    <property type="evidence" value="ECO:0007669"/>
    <property type="project" value="TreeGrafter"/>
</dbReference>
<keyword evidence="2" id="KW-0902">Two-component regulatory system</keyword>
<dbReference type="PROSITE" id="PS51755">
    <property type="entry name" value="OMPR_PHOB"/>
    <property type="match status" value="1"/>
</dbReference>
<accession>A0A1P9WTG7</accession>
<dbReference type="PANTHER" id="PTHR48111">
    <property type="entry name" value="REGULATOR OF RPOS"/>
    <property type="match status" value="1"/>
</dbReference>
<dbReference type="Gene3D" id="1.10.10.10">
    <property type="entry name" value="Winged helix-like DNA-binding domain superfamily/Winged helix DNA-binding domain"/>
    <property type="match status" value="1"/>
</dbReference>
<dbReference type="RefSeq" id="WP_077130122.1">
    <property type="nucleotide sequence ID" value="NZ_CP014263.1"/>
</dbReference>
<dbReference type="InterPro" id="IPR011006">
    <property type="entry name" value="CheY-like_superfamily"/>
</dbReference>
<dbReference type="InterPro" id="IPR036388">
    <property type="entry name" value="WH-like_DNA-bd_sf"/>
</dbReference>
<feature type="domain" description="Response regulatory" evidence="6">
    <location>
        <begin position="3"/>
        <end position="117"/>
    </location>
</feature>
<dbReference type="GO" id="GO:0006355">
    <property type="term" value="P:regulation of DNA-templated transcription"/>
    <property type="evidence" value="ECO:0007669"/>
    <property type="project" value="InterPro"/>
</dbReference>
<evidence type="ECO:0000256" key="1">
    <source>
        <dbReference type="ARBA" id="ARBA00022553"/>
    </source>
</evidence>
<evidence type="ECO:0000313" key="8">
    <source>
        <dbReference type="EMBL" id="AQG78681.1"/>
    </source>
</evidence>
<dbReference type="PANTHER" id="PTHR48111:SF40">
    <property type="entry name" value="PHOSPHATE REGULON TRANSCRIPTIONAL REGULATORY PROTEIN PHOB"/>
    <property type="match status" value="1"/>
</dbReference>
<dbReference type="GO" id="GO:0000976">
    <property type="term" value="F:transcription cis-regulatory region binding"/>
    <property type="evidence" value="ECO:0007669"/>
    <property type="project" value="TreeGrafter"/>
</dbReference>